<accession>A0A1B0AZ88</accession>
<evidence type="ECO:0000313" key="2">
    <source>
        <dbReference type="EnsemblMetazoa" id="GPPI013636-PA"/>
    </source>
</evidence>
<sequence length="116" mass="13596">SLQFLNIINVLVVTHTTYLIAINSVKVKDNLLEFKFATKIAFGIIMLYFFCAEARASKVFEQQTKKKNAKQWMKYELHYITLHVTLNIYRDYDKPSFHIWIHPKSNSVVEIVKGIS</sequence>
<dbReference type="EMBL" id="JXJN01006209">
    <property type="status" value="NOT_ANNOTATED_CDS"/>
    <property type="molecule type" value="Genomic_DNA"/>
</dbReference>
<dbReference type="EnsemblMetazoa" id="GPPI013636-RA">
    <property type="protein sequence ID" value="GPPI013636-PA"/>
    <property type="gene ID" value="GPPI013636"/>
</dbReference>
<protein>
    <submittedName>
        <fullName evidence="2">Uncharacterized protein</fullName>
    </submittedName>
</protein>
<dbReference type="VEuPathDB" id="VectorBase:GPPI013636"/>
<keyword evidence="1" id="KW-1133">Transmembrane helix</keyword>
<feature type="transmembrane region" description="Helical" evidence="1">
    <location>
        <begin position="36"/>
        <end position="56"/>
    </location>
</feature>
<reference evidence="3" key="1">
    <citation type="submission" date="2015-01" db="EMBL/GenBank/DDBJ databases">
        <authorList>
            <person name="Aksoy S."/>
            <person name="Warren W."/>
            <person name="Wilson R.K."/>
        </authorList>
    </citation>
    <scope>NUCLEOTIDE SEQUENCE [LARGE SCALE GENOMIC DNA]</scope>
    <source>
        <strain evidence="3">IAEA</strain>
    </source>
</reference>
<evidence type="ECO:0000256" key="1">
    <source>
        <dbReference type="SAM" id="Phobius"/>
    </source>
</evidence>
<dbReference type="Proteomes" id="UP000092460">
    <property type="component" value="Unassembled WGS sequence"/>
</dbReference>
<keyword evidence="1" id="KW-0812">Transmembrane</keyword>
<name>A0A1B0AZ88_9MUSC</name>
<keyword evidence="3" id="KW-1185">Reference proteome</keyword>
<dbReference type="AlphaFoldDB" id="A0A1B0AZ88"/>
<reference evidence="2" key="2">
    <citation type="submission" date="2020-05" db="UniProtKB">
        <authorList>
            <consortium name="EnsemblMetazoa"/>
        </authorList>
    </citation>
    <scope>IDENTIFICATION</scope>
    <source>
        <strain evidence="2">IAEA</strain>
    </source>
</reference>
<organism evidence="2 3">
    <name type="scientific">Glossina palpalis gambiensis</name>
    <dbReference type="NCBI Taxonomy" id="67801"/>
    <lineage>
        <taxon>Eukaryota</taxon>
        <taxon>Metazoa</taxon>
        <taxon>Ecdysozoa</taxon>
        <taxon>Arthropoda</taxon>
        <taxon>Hexapoda</taxon>
        <taxon>Insecta</taxon>
        <taxon>Pterygota</taxon>
        <taxon>Neoptera</taxon>
        <taxon>Endopterygota</taxon>
        <taxon>Diptera</taxon>
        <taxon>Brachycera</taxon>
        <taxon>Muscomorpha</taxon>
        <taxon>Hippoboscoidea</taxon>
        <taxon>Glossinidae</taxon>
        <taxon>Glossina</taxon>
    </lineage>
</organism>
<proteinExistence type="predicted"/>
<evidence type="ECO:0000313" key="3">
    <source>
        <dbReference type="Proteomes" id="UP000092460"/>
    </source>
</evidence>
<keyword evidence="1" id="KW-0472">Membrane</keyword>